<dbReference type="Gene3D" id="2.40.50.730">
    <property type="match status" value="1"/>
</dbReference>
<dbReference type="GO" id="GO:0003887">
    <property type="term" value="F:DNA-directed DNA polymerase activity"/>
    <property type="evidence" value="ECO:0007669"/>
    <property type="project" value="TreeGrafter"/>
</dbReference>
<dbReference type="Pfam" id="PF03104">
    <property type="entry name" value="DNA_pol_B_exo1"/>
    <property type="match status" value="1"/>
</dbReference>
<dbReference type="InterPro" id="IPR050240">
    <property type="entry name" value="DNA_pol_type-B"/>
</dbReference>
<dbReference type="PANTHER" id="PTHR10322">
    <property type="entry name" value="DNA POLYMERASE CATALYTIC SUBUNIT"/>
    <property type="match status" value="1"/>
</dbReference>
<evidence type="ECO:0000256" key="2">
    <source>
        <dbReference type="SAM" id="MobiDB-lite"/>
    </source>
</evidence>
<evidence type="ECO:0000256" key="1">
    <source>
        <dbReference type="ARBA" id="ARBA00024411"/>
    </source>
</evidence>
<dbReference type="AlphaFoldDB" id="A0AAW0DCR3"/>
<dbReference type="Gene3D" id="3.30.420.10">
    <property type="entry name" value="Ribonuclease H-like superfamily/Ribonuclease H"/>
    <property type="match status" value="1"/>
</dbReference>
<dbReference type="GO" id="GO:0043625">
    <property type="term" value="C:delta DNA polymerase complex"/>
    <property type="evidence" value="ECO:0007669"/>
    <property type="project" value="TreeGrafter"/>
</dbReference>
<dbReference type="PANTHER" id="PTHR10322:SF23">
    <property type="entry name" value="DNA POLYMERASE DELTA CATALYTIC SUBUNIT"/>
    <property type="match status" value="1"/>
</dbReference>
<feature type="domain" description="DNA-directed DNA polymerase family B exonuclease" evidence="3">
    <location>
        <begin position="132"/>
        <end position="347"/>
    </location>
</feature>
<gene>
    <name evidence="4" type="ORF">R3P38DRAFT_1874299</name>
</gene>
<evidence type="ECO:0000313" key="4">
    <source>
        <dbReference type="EMBL" id="KAK7048668.1"/>
    </source>
</evidence>
<protein>
    <recommendedName>
        <fullName evidence="1">DNA polymerase delta catalytic subunit</fullName>
    </recommendedName>
</protein>
<dbReference type="SUPFAM" id="SSF53098">
    <property type="entry name" value="Ribonuclease H-like"/>
    <property type="match status" value="1"/>
</dbReference>
<accession>A0AAW0DCR3</accession>
<proteinExistence type="predicted"/>
<feature type="compositionally biased region" description="Polar residues" evidence="2">
    <location>
        <begin position="1"/>
        <end position="22"/>
    </location>
</feature>
<dbReference type="GO" id="GO:0006287">
    <property type="term" value="P:base-excision repair, gap-filling"/>
    <property type="evidence" value="ECO:0007669"/>
    <property type="project" value="TreeGrafter"/>
</dbReference>
<evidence type="ECO:0000259" key="3">
    <source>
        <dbReference type="Pfam" id="PF03104"/>
    </source>
</evidence>
<dbReference type="InterPro" id="IPR012337">
    <property type="entry name" value="RNaseH-like_sf"/>
</dbReference>
<dbReference type="Proteomes" id="UP001362999">
    <property type="component" value="Unassembled WGS sequence"/>
</dbReference>
<reference evidence="4 5" key="1">
    <citation type="journal article" date="2024" name="J Genomics">
        <title>Draft genome sequencing and assembly of Favolaschia claudopus CIRM-BRFM 2984 isolated from oak limbs.</title>
        <authorList>
            <person name="Navarro D."/>
            <person name="Drula E."/>
            <person name="Chaduli D."/>
            <person name="Cazenave R."/>
            <person name="Ahrendt S."/>
            <person name="Wang J."/>
            <person name="Lipzen A."/>
            <person name="Daum C."/>
            <person name="Barry K."/>
            <person name="Grigoriev I.V."/>
            <person name="Favel A."/>
            <person name="Rosso M.N."/>
            <person name="Martin F."/>
        </authorList>
    </citation>
    <scope>NUCLEOTIDE SEQUENCE [LARGE SCALE GENOMIC DNA]</scope>
    <source>
        <strain evidence="4 5">CIRM-BRFM 2984</strain>
    </source>
</reference>
<sequence>MVSDSESTLTSGPATISSTAAPLSQKRTERASSPGDPGDAGRPSDAKKARPLGPSQSFAQDLQAMAPNNSELAGPHVHFRGNGHLDCENPLSFQLLEVQAHKSEPSSALLFGVTKTGLRLLVLVKDIGGTVKQFMEQHTILAMCSVELPSGKYHEINEQDRLSHNQTELVIRHEDLVFHPAELPWKIADSVQLRILSFDIETLVPTQGFSNPLHNAVLQIGNILKGNGNESDSFRIIFTLRGCSAIAGAEVRSFQTEYDLLLAWRKFIIDCDPDMVTGHNIGCFDLMYLIIRARTLEVPGFACLGRLKDHNTEIVEQHENNGVPPGWQDAPVLPGRLQFDTLQYFKQRGQDVGCSLGTLAARYLGSNKESGVEYTMINRLQDGTNDDRRRLAVYCLKDCDLVLRLLFSEQNLCFEEAVTVARQSKSCRPFGSFLRCGIPRTYRPSLLESEQAKVDGNV</sequence>
<name>A0AAW0DCR3_9AGAR</name>
<dbReference type="GO" id="GO:0003676">
    <property type="term" value="F:nucleic acid binding"/>
    <property type="evidence" value="ECO:0007669"/>
    <property type="project" value="InterPro"/>
</dbReference>
<dbReference type="GO" id="GO:0006297">
    <property type="term" value="P:nucleotide-excision repair, DNA gap filling"/>
    <property type="evidence" value="ECO:0007669"/>
    <property type="project" value="TreeGrafter"/>
</dbReference>
<comment type="caution">
    <text evidence="4">The sequence shown here is derived from an EMBL/GenBank/DDBJ whole genome shotgun (WGS) entry which is preliminary data.</text>
</comment>
<organism evidence="4 5">
    <name type="scientific">Favolaschia claudopus</name>
    <dbReference type="NCBI Taxonomy" id="2862362"/>
    <lineage>
        <taxon>Eukaryota</taxon>
        <taxon>Fungi</taxon>
        <taxon>Dikarya</taxon>
        <taxon>Basidiomycota</taxon>
        <taxon>Agaricomycotina</taxon>
        <taxon>Agaricomycetes</taxon>
        <taxon>Agaricomycetidae</taxon>
        <taxon>Agaricales</taxon>
        <taxon>Marasmiineae</taxon>
        <taxon>Mycenaceae</taxon>
        <taxon>Favolaschia</taxon>
    </lineage>
</organism>
<dbReference type="InterPro" id="IPR006133">
    <property type="entry name" value="DNA-dir_DNA_pol_B_exonuc"/>
</dbReference>
<dbReference type="GO" id="GO:0008296">
    <property type="term" value="F:3'-5'-DNA exonuclease activity"/>
    <property type="evidence" value="ECO:0007669"/>
    <property type="project" value="TreeGrafter"/>
</dbReference>
<dbReference type="GO" id="GO:0045004">
    <property type="term" value="P:DNA replication proofreading"/>
    <property type="evidence" value="ECO:0007669"/>
    <property type="project" value="TreeGrafter"/>
</dbReference>
<keyword evidence="5" id="KW-1185">Reference proteome</keyword>
<feature type="region of interest" description="Disordered" evidence="2">
    <location>
        <begin position="1"/>
        <end position="54"/>
    </location>
</feature>
<evidence type="ECO:0000313" key="5">
    <source>
        <dbReference type="Proteomes" id="UP001362999"/>
    </source>
</evidence>
<dbReference type="EMBL" id="JAWWNJ010000009">
    <property type="protein sequence ID" value="KAK7048668.1"/>
    <property type="molecule type" value="Genomic_DNA"/>
</dbReference>
<dbReference type="InterPro" id="IPR036397">
    <property type="entry name" value="RNaseH_sf"/>
</dbReference>